<feature type="compositionally biased region" description="Basic and acidic residues" evidence="1">
    <location>
        <begin position="367"/>
        <end position="377"/>
    </location>
</feature>
<feature type="region of interest" description="Disordered" evidence="1">
    <location>
        <begin position="93"/>
        <end position="147"/>
    </location>
</feature>
<evidence type="ECO:0000259" key="4">
    <source>
        <dbReference type="Pfam" id="PF14383"/>
    </source>
</evidence>
<feature type="region of interest" description="Disordered" evidence="1">
    <location>
        <begin position="432"/>
        <end position="457"/>
    </location>
</feature>
<evidence type="ECO:0000313" key="5">
    <source>
        <dbReference type="EMBL" id="CAI0472571.1"/>
    </source>
</evidence>
<protein>
    <recommendedName>
        <fullName evidence="7">DUF4378 domain-containing protein</fullName>
    </recommendedName>
</protein>
<evidence type="ECO:0000259" key="3">
    <source>
        <dbReference type="Pfam" id="PF14309"/>
    </source>
</evidence>
<dbReference type="EMBL" id="CAMGYJ010000009">
    <property type="protein sequence ID" value="CAI0472571.1"/>
    <property type="molecule type" value="Genomic_DNA"/>
</dbReference>
<dbReference type="InterPro" id="IPR032795">
    <property type="entry name" value="DUF3741-assoc"/>
</dbReference>
<feature type="compositionally biased region" description="Polar residues" evidence="1">
    <location>
        <begin position="719"/>
        <end position="733"/>
    </location>
</feature>
<dbReference type="PANTHER" id="PTHR46836">
    <property type="entry name" value="AFADIN"/>
    <property type="match status" value="1"/>
</dbReference>
<feature type="region of interest" description="Disordered" evidence="1">
    <location>
        <begin position="235"/>
        <end position="288"/>
    </location>
</feature>
<feature type="compositionally biased region" description="Basic and acidic residues" evidence="1">
    <location>
        <begin position="557"/>
        <end position="571"/>
    </location>
</feature>
<dbReference type="Proteomes" id="UP001154282">
    <property type="component" value="Unassembled WGS sequence"/>
</dbReference>
<dbReference type="Pfam" id="PF14383">
    <property type="entry name" value="VARLMGL"/>
    <property type="match status" value="1"/>
</dbReference>
<organism evidence="5 6">
    <name type="scientific">Linum tenue</name>
    <dbReference type="NCBI Taxonomy" id="586396"/>
    <lineage>
        <taxon>Eukaryota</taxon>
        <taxon>Viridiplantae</taxon>
        <taxon>Streptophyta</taxon>
        <taxon>Embryophyta</taxon>
        <taxon>Tracheophyta</taxon>
        <taxon>Spermatophyta</taxon>
        <taxon>Magnoliopsida</taxon>
        <taxon>eudicotyledons</taxon>
        <taxon>Gunneridae</taxon>
        <taxon>Pentapetalae</taxon>
        <taxon>rosids</taxon>
        <taxon>fabids</taxon>
        <taxon>Malpighiales</taxon>
        <taxon>Linaceae</taxon>
        <taxon>Linum</taxon>
    </lineage>
</organism>
<feature type="region of interest" description="Disordered" evidence="1">
    <location>
        <begin position="491"/>
        <end position="618"/>
    </location>
</feature>
<feature type="region of interest" description="Disordered" evidence="1">
    <location>
        <begin position="1"/>
        <end position="47"/>
    </location>
</feature>
<reference evidence="5" key="1">
    <citation type="submission" date="2022-08" db="EMBL/GenBank/DDBJ databases">
        <authorList>
            <person name="Gutierrez-Valencia J."/>
        </authorList>
    </citation>
    <scope>NUCLEOTIDE SEQUENCE</scope>
</reference>
<feature type="region of interest" description="Disordered" evidence="1">
    <location>
        <begin position="687"/>
        <end position="752"/>
    </location>
</feature>
<feature type="domain" description="DUF3741" evidence="2">
    <location>
        <begin position="183"/>
        <end position="227"/>
    </location>
</feature>
<feature type="domain" description="DUF4378" evidence="3">
    <location>
        <begin position="808"/>
        <end position="960"/>
    </location>
</feature>
<feature type="domain" description="DUF3741" evidence="4">
    <location>
        <begin position="76"/>
        <end position="100"/>
    </location>
</feature>
<keyword evidence="6" id="KW-1185">Reference proteome</keyword>
<feature type="compositionally biased region" description="Low complexity" evidence="1">
    <location>
        <begin position="1"/>
        <end position="16"/>
    </location>
</feature>
<dbReference type="PANTHER" id="PTHR46836:SF8">
    <property type="entry name" value="AFADIN"/>
    <property type="match status" value="1"/>
</dbReference>
<name>A0AAV0PQW1_9ROSI</name>
<feature type="region of interest" description="Disordered" evidence="1">
    <location>
        <begin position="779"/>
        <end position="799"/>
    </location>
</feature>
<feature type="compositionally biased region" description="Basic and acidic residues" evidence="1">
    <location>
        <begin position="254"/>
        <end position="276"/>
    </location>
</feature>
<dbReference type="AlphaFoldDB" id="A0AAV0PQW1"/>
<comment type="caution">
    <text evidence="5">The sequence shown here is derived from an EMBL/GenBank/DDBJ whole genome shotgun (WGS) entry which is preliminary data.</text>
</comment>
<sequence>MEAFWLRSSSSQRLRQGTGNGQDQIQRNFSKPASDSTSWSGDTTDEDSLKREFGLRYSKQAVGTPIKRLLAEEMTRETESKKKSPSVIARLMGLEGMPSQPLSHRQERRSSDNCMKGTVPAVKPHQRSNASSSRGSSRKSSREEQEFKDVYEVLESSRKGVQGSSLLGSANYKMTEAEMAFIQQKFMDAKRLSTDGKLHDSKEFHDTIEDLNSNQDLLLRFLEQPDSMFTKHLHELHGSSPSSHSGGNVLVCNTEKETSRKSRKTPYEGRRREHSYLKQGGHQGSGNTAKVQIEGKEDSSALPTRIVVLKPNLGQVQNSAKPISSSTLSSHDLLLDSSLDGEHPSTTSSRESVKKKLSDNVRPSRYRSGEPRDIAKEVTRHVRNSFTSNSNAFPNSRIRGYAGDESSSCWSEYESTNELDVTVVPSRHSFELGGHRYKGSPSRSNESSVSREARKRLSERWKMTHKSVDMGVVSRSSSTLGEMLAITDRNVASASKSGSIDKLSSGHGSPNMGEPLGISSRDGWKDPFIKSLPRSKSVPTSPAGGIGSPQLASHRRTVYDDSYRTVRELRSRSRSKTGKGNLGQGEGLSSRTSRSRSRKSRTLVYTYSDEGDTSSPESSFGYHNFLHKRVSQENPNGQCRLVQEGSARELGGLFHETKSMTVDMDTVIDCSTSTSSELPADTMVKAEASHRELEECSSQEPTPWLEKCSTPTAKPITEPESSASSKETDQPSPVSVLETPFPDDSSSGSDCFESLSADLKGLRLQLKLLKLESESYDEGPMLVSSDDEDSAPHSHHRQLLQSAEECKELSYTSVVLRSSGIDDTDPSTFAGTMHSSDCPVSLSVFEELEKKYSSSHVSWPRSERRLLFDRINAALVAINLEFNDPQPWVGVQTKISLKWGKSGLKDRVNKVLEGRGGEKGNKVAEDEVLSGELQWLDLGGEIDAIGREIERGLLENLVIELVGAV</sequence>
<evidence type="ECO:0000256" key="1">
    <source>
        <dbReference type="SAM" id="MobiDB-lite"/>
    </source>
</evidence>
<evidence type="ECO:0000313" key="6">
    <source>
        <dbReference type="Proteomes" id="UP001154282"/>
    </source>
</evidence>
<gene>
    <name evidence="5" type="ORF">LITE_LOCUS39312</name>
</gene>
<evidence type="ECO:0000259" key="2">
    <source>
        <dbReference type="Pfam" id="PF12552"/>
    </source>
</evidence>
<feature type="region of interest" description="Disordered" evidence="1">
    <location>
        <begin position="335"/>
        <end position="377"/>
    </location>
</feature>
<dbReference type="Pfam" id="PF14309">
    <property type="entry name" value="DUF4378"/>
    <property type="match status" value="1"/>
</dbReference>
<proteinExistence type="predicted"/>
<accession>A0AAV0PQW1</accession>
<evidence type="ECO:0008006" key="7">
    <source>
        <dbReference type="Google" id="ProtNLM"/>
    </source>
</evidence>
<feature type="compositionally biased region" description="Polar residues" evidence="1">
    <location>
        <begin position="21"/>
        <end position="33"/>
    </location>
</feature>
<feature type="compositionally biased region" description="Low complexity" evidence="1">
    <location>
        <begin position="238"/>
        <end position="247"/>
    </location>
</feature>
<dbReference type="InterPro" id="IPR022212">
    <property type="entry name" value="DUF3741"/>
</dbReference>
<dbReference type="Pfam" id="PF12552">
    <property type="entry name" value="DUF3741"/>
    <property type="match status" value="1"/>
</dbReference>
<dbReference type="InterPro" id="IPR025486">
    <property type="entry name" value="DUF4378"/>
</dbReference>